<keyword evidence="1" id="KW-0472">Membrane</keyword>
<reference evidence="2" key="1">
    <citation type="submission" date="2018-05" db="EMBL/GenBank/DDBJ databases">
        <authorList>
            <person name="Lanie J.A."/>
            <person name="Ng W.-L."/>
            <person name="Kazmierczak K.M."/>
            <person name="Andrzejewski T.M."/>
            <person name="Davidsen T.M."/>
            <person name="Wayne K.J."/>
            <person name="Tettelin H."/>
            <person name="Glass J.I."/>
            <person name="Rusch D."/>
            <person name="Podicherti R."/>
            <person name="Tsui H.-C.T."/>
            <person name="Winkler M.E."/>
        </authorList>
    </citation>
    <scope>NUCLEOTIDE SEQUENCE</scope>
</reference>
<dbReference type="AlphaFoldDB" id="A0A382W1Z4"/>
<name>A0A382W1Z4_9ZZZZ</name>
<gene>
    <name evidence="2" type="ORF">METZ01_LOCUS405568</name>
</gene>
<keyword evidence="1" id="KW-0812">Transmembrane</keyword>
<feature type="transmembrane region" description="Helical" evidence="1">
    <location>
        <begin position="194"/>
        <end position="214"/>
    </location>
</feature>
<feature type="transmembrane region" description="Helical" evidence="1">
    <location>
        <begin position="117"/>
        <end position="136"/>
    </location>
</feature>
<feature type="transmembrane region" description="Helical" evidence="1">
    <location>
        <begin position="156"/>
        <end position="174"/>
    </location>
</feature>
<feature type="transmembrane region" description="Helical" evidence="1">
    <location>
        <begin position="49"/>
        <end position="79"/>
    </location>
</feature>
<sequence>MPLPGPNSTILNFFMFTLRAFTAVLFLVYGFSIPLFADNFFIDNSLTAIYIILCCIIISFLLYSGKVLLFNLLIAFYIFKQYLTRPYVDIFHDKLNASQLEYILGNDSYYNSADAEVVFLSLLSLLIAWTLGLFIMKPKKSFKPFYPWVFKEIDNIISTPTWRFWFVFVLLFILNYKSIDKLWLSATGVESSPLFAYGMLGLSFINISCLAHFLYSKNIRATKIHLTLLIPIIIEVLLSISAGG</sequence>
<accession>A0A382W1Z4</accession>
<evidence type="ECO:0000313" key="2">
    <source>
        <dbReference type="EMBL" id="SVD52714.1"/>
    </source>
</evidence>
<feature type="transmembrane region" description="Helical" evidence="1">
    <location>
        <begin position="12"/>
        <end position="37"/>
    </location>
</feature>
<organism evidence="2">
    <name type="scientific">marine metagenome</name>
    <dbReference type="NCBI Taxonomy" id="408172"/>
    <lineage>
        <taxon>unclassified sequences</taxon>
        <taxon>metagenomes</taxon>
        <taxon>ecological metagenomes</taxon>
    </lineage>
</organism>
<protein>
    <submittedName>
        <fullName evidence="2">Uncharacterized protein</fullName>
    </submittedName>
</protein>
<feature type="non-terminal residue" evidence="2">
    <location>
        <position position="244"/>
    </location>
</feature>
<dbReference type="EMBL" id="UINC01156348">
    <property type="protein sequence ID" value="SVD52714.1"/>
    <property type="molecule type" value="Genomic_DNA"/>
</dbReference>
<proteinExistence type="predicted"/>
<keyword evidence="1" id="KW-1133">Transmembrane helix</keyword>
<evidence type="ECO:0000256" key="1">
    <source>
        <dbReference type="SAM" id="Phobius"/>
    </source>
</evidence>